<comment type="caution">
    <text evidence="5">The sequence shown here is derived from an EMBL/GenBank/DDBJ whole genome shotgun (WGS) entry which is preliminary data.</text>
</comment>
<dbReference type="Proteomes" id="UP000794436">
    <property type="component" value="Unassembled WGS sequence"/>
</dbReference>
<feature type="region of interest" description="Disordered" evidence="1">
    <location>
        <begin position="20"/>
        <end position="66"/>
    </location>
</feature>
<keyword evidence="3" id="KW-0732">Signal</keyword>
<evidence type="ECO:0000256" key="1">
    <source>
        <dbReference type="SAM" id="MobiDB-lite"/>
    </source>
</evidence>
<evidence type="ECO:0000313" key="6">
    <source>
        <dbReference type="Proteomes" id="UP000794436"/>
    </source>
</evidence>
<sequence length="688" mass="73518">MHVKKVLAVALLGVLRASADDASPAPPANAPLPTVAESPANPPIPGQTTAPPITTDGTRTPSPEATVAGDAMSTSVAEAAELFVPAACTAGRFQITNVKALATCEGGVPAPLEVNPAKKISLKIETAATKMVLEDSTSTSVEEVTIYTESSTSKVPVTVDIGAFPGLTALKTLTFRNVNFSDPSVYLKVAPVLTTINLESTNAEDLSLSMATADSVALKEVKFIGSSFPALPTILSERKYPAGLTVTGSWTIKGLQTELSPEAYSNLKANVGDTLAGIFGYSDSCSEGSITDKDRPVVCKASVGKGKNSSSSSSSGSASGREAEGRSSSSDTTLTIIVIIVALIAAGLAYFVARRYFCQSGSGSSSPQYNDPSVGLISKDETHGHNKLSFISSDDALREIRLEQHEVSISKSMGTGRIWAGEHSGRKVVIKRVEAESTDSHVTKALISQARSLAPLSHPNLVSLVGVAWIQGTDFGIVAECLEKGSLRSVLLDLDTELELQTKLNMCLDIASALMYLHHPSRNMYMRRLSSRKVLVNGTMDCKINLFDCHPFATRLDVPEAFGIGEMAWWAPELVTRKGSIDPRKVNIYALGVIMGEIFTRHTPYHNLVDAIGSTLADVELLKRIRREERLLPHENRREMSEIPAMVRDVVDRCLAYSPARRPSAEEVVVCLESAKGYSERHGSTTSL</sequence>
<dbReference type="PROSITE" id="PS50011">
    <property type="entry name" value="PROTEIN_KINASE_DOM"/>
    <property type="match status" value="1"/>
</dbReference>
<feature type="signal peptide" evidence="3">
    <location>
        <begin position="1"/>
        <end position="19"/>
    </location>
</feature>
<dbReference type="GO" id="GO:0005524">
    <property type="term" value="F:ATP binding"/>
    <property type="evidence" value="ECO:0007669"/>
    <property type="project" value="InterPro"/>
</dbReference>
<feature type="compositionally biased region" description="Low complexity" evidence="1">
    <location>
        <begin position="309"/>
        <end position="327"/>
    </location>
</feature>
<feature type="chain" id="PRO_5035437741" description="Protein kinase domain-containing protein" evidence="3">
    <location>
        <begin position="20"/>
        <end position="688"/>
    </location>
</feature>
<feature type="transmembrane region" description="Helical" evidence="2">
    <location>
        <begin position="334"/>
        <end position="353"/>
    </location>
</feature>
<dbReference type="PANTHER" id="PTHR44329:SF214">
    <property type="entry name" value="PROTEIN KINASE DOMAIN-CONTAINING PROTEIN"/>
    <property type="match status" value="1"/>
</dbReference>
<feature type="region of interest" description="Disordered" evidence="1">
    <location>
        <begin position="302"/>
        <end position="327"/>
    </location>
</feature>
<gene>
    <name evidence="5" type="ORF">Poli38472_013533</name>
</gene>
<evidence type="ECO:0000259" key="4">
    <source>
        <dbReference type="PROSITE" id="PS50011"/>
    </source>
</evidence>
<dbReference type="InterPro" id="IPR000719">
    <property type="entry name" value="Prot_kinase_dom"/>
</dbReference>
<feature type="domain" description="Protein kinase" evidence="4">
    <location>
        <begin position="404"/>
        <end position="685"/>
    </location>
</feature>
<keyword evidence="2" id="KW-0472">Membrane</keyword>
<reference evidence="5" key="1">
    <citation type="submission" date="2019-03" db="EMBL/GenBank/DDBJ databases">
        <title>Long read genome sequence of the mycoparasitic Pythium oligandrum ATCC 38472 isolated from sugarbeet rhizosphere.</title>
        <authorList>
            <person name="Gaulin E."/>
        </authorList>
    </citation>
    <scope>NUCLEOTIDE SEQUENCE</scope>
    <source>
        <strain evidence="5">ATCC 38472_TT</strain>
    </source>
</reference>
<evidence type="ECO:0000313" key="5">
    <source>
        <dbReference type="EMBL" id="TMW58059.1"/>
    </source>
</evidence>
<dbReference type="PANTHER" id="PTHR44329">
    <property type="entry name" value="SERINE/THREONINE-PROTEIN KINASE TNNI3K-RELATED"/>
    <property type="match status" value="1"/>
</dbReference>
<dbReference type="SUPFAM" id="SSF56112">
    <property type="entry name" value="Protein kinase-like (PK-like)"/>
    <property type="match status" value="1"/>
</dbReference>
<keyword evidence="2" id="KW-0812">Transmembrane</keyword>
<protein>
    <recommendedName>
        <fullName evidence="4">Protein kinase domain-containing protein</fullName>
    </recommendedName>
</protein>
<evidence type="ECO:0000256" key="3">
    <source>
        <dbReference type="SAM" id="SignalP"/>
    </source>
</evidence>
<dbReference type="InterPro" id="IPR011009">
    <property type="entry name" value="Kinase-like_dom_sf"/>
</dbReference>
<name>A0A8K1C7I3_PYTOL</name>
<evidence type="ECO:0000256" key="2">
    <source>
        <dbReference type="SAM" id="Phobius"/>
    </source>
</evidence>
<dbReference type="Pfam" id="PF07714">
    <property type="entry name" value="PK_Tyr_Ser-Thr"/>
    <property type="match status" value="1"/>
</dbReference>
<dbReference type="EMBL" id="SPLM01000113">
    <property type="protein sequence ID" value="TMW58059.1"/>
    <property type="molecule type" value="Genomic_DNA"/>
</dbReference>
<accession>A0A8K1C7I3</accession>
<keyword evidence="2" id="KW-1133">Transmembrane helix</keyword>
<organism evidence="5 6">
    <name type="scientific">Pythium oligandrum</name>
    <name type="common">Mycoparasitic fungus</name>
    <dbReference type="NCBI Taxonomy" id="41045"/>
    <lineage>
        <taxon>Eukaryota</taxon>
        <taxon>Sar</taxon>
        <taxon>Stramenopiles</taxon>
        <taxon>Oomycota</taxon>
        <taxon>Peronosporomycetes</taxon>
        <taxon>Pythiales</taxon>
        <taxon>Pythiaceae</taxon>
        <taxon>Pythium</taxon>
    </lineage>
</organism>
<dbReference type="Gene3D" id="1.10.510.10">
    <property type="entry name" value="Transferase(Phosphotransferase) domain 1"/>
    <property type="match status" value="1"/>
</dbReference>
<dbReference type="AlphaFoldDB" id="A0A8K1C7I3"/>
<keyword evidence="6" id="KW-1185">Reference proteome</keyword>
<feature type="compositionally biased region" description="Polar residues" evidence="1">
    <location>
        <begin position="46"/>
        <end position="63"/>
    </location>
</feature>
<dbReference type="InterPro" id="IPR001245">
    <property type="entry name" value="Ser-Thr/Tyr_kinase_cat_dom"/>
</dbReference>
<dbReference type="InterPro" id="IPR051681">
    <property type="entry name" value="Ser/Thr_Kinases-Pseudokinases"/>
</dbReference>
<proteinExistence type="predicted"/>
<dbReference type="OrthoDB" id="4062651at2759"/>
<dbReference type="GO" id="GO:0004674">
    <property type="term" value="F:protein serine/threonine kinase activity"/>
    <property type="evidence" value="ECO:0007669"/>
    <property type="project" value="TreeGrafter"/>
</dbReference>